<feature type="transmembrane region" description="Helical" evidence="1">
    <location>
        <begin position="124"/>
        <end position="144"/>
    </location>
</feature>
<dbReference type="EMBL" id="CP003281">
    <property type="protein sequence ID" value="AFL85396.1"/>
    <property type="molecule type" value="Genomic_DNA"/>
</dbReference>
<proteinExistence type="predicted"/>
<gene>
    <name evidence="2" type="ordered locus">Belba_2864</name>
</gene>
<dbReference type="HOGENOM" id="CLU_1607643_0_0_10"/>
<dbReference type="STRING" id="866536.Belba_2864"/>
<dbReference type="Proteomes" id="UP000006050">
    <property type="component" value="Chromosome"/>
</dbReference>
<dbReference type="eggNOG" id="ENOG5033W62">
    <property type="taxonomic scope" value="Bacteria"/>
</dbReference>
<dbReference type="AlphaFoldDB" id="I3Z828"/>
<keyword evidence="1" id="KW-0812">Transmembrane</keyword>
<evidence type="ECO:0000256" key="1">
    <source>
        <dbReference type="SAM" id="Phobius"/>
    </source>
</evidence>
<organism evidence="2 3">
    <name type="scientific">Belliella baltica (strain DSM 15883 / CIP 108006 / LMG 21964 / BA134)</name>
    <dbReference type="NCBI Taxonomy" id="866536"/>
    <lineage>
        <taxon>Bacteria</taxon>
        <taxon>Pseudomonadati</taxon>
        <taxon>Bacteroidota</taxon>
        <taxon>Cytophagia</taxon>
        <taxon>Cytophagales</taxon>
        <taxon>Cyclobacteriaceae</taxon>
        <taxon>Belliella</taxon>
    </lineage>
</organism>
<accession>I3Z828</accession>
<sequence>MTGHETVQELLIENDGDIEQLARIFGCSISTLKRVLNKETFLTVEALSEFKEFLFAVKIDGKNILKENDPRNDYWIIKYKNFLNKYIYWAGGLVILGVLIGASVGSSGGDYSEGVVPFVGTINLFNIVLIILSYLFVFGILKIWPYQNPEWLYIENINPIFEVLI</sequence>
<evidence type="ECO:0000313" key="3">
    <source>
        <dbReference type="Proteomes" id="UP000006050"/>
    </source>
</evidence>
<name>I3Z828_BELBD</name>
<keyword evidence="1" id="KW-0472">Membrane</keyword>
<keyword evidence="3" id="KW-1185">Reference proteome</keyword>
<dbReference type="PATRIC" id="fig|866536.3.peg.2947"/>
<feature type="transmembrane region" description="Helical" evidence="1">
    <location>
        <begin position="86"/>
        <end position="104"/>
    </location>
</feature>
<evidence type="ECO:0000313" key="2">
    <source>
        <dbReference type="EMBL" id="AFL85396.1"/>
    </source>
</evidence>
<keyword evidence="1" id="KW-1133">Transmembrane helix</keyword>
<dbReference type="RefSeq" id="WP_014773346.1">
    <property type="nucleotide sequence ID" value="NC_018010.1"/>
</dbReference>
<dbReference type="KEGG" id="bbd:Belba_2864"/>
<reference evidence="3" key="1">
    <citation type="submission" date="2012-06" db="EMBL/GenBank/DDBJ databases">
        <title>The complete genome of Belliella baltica DSM 15883.</title>
        <authorList>
            <person name="Lucas S."/>
            <person name="Copeland A."/>
            <person name="Lapidus A."/>
            <person name="Goodwin L."/>
            <person name="Pitluck S."/>
            <person name="Peters L."/>
            <person name="Mikhailova N."/>
            <person name="Davenport K."/>
            <person name="Kyrpides N."/>
            <person name="Mavromatis K."/>
            <person name="Pagani I."/>
            <person name="Ivanova N."/>
            <person name="Ovchinnikova G."/>
            <person name="Zeytun A."/>
            <person name="Detter J.C."/>
            <person name="Han C."/>
            <person name="Land M."/>
            <person name="Hauser L."/>
            <person name="Markowitz V."/>
            <person name="Cheng J.-F."/>
            <person name="Hugenholtz P."/>
            <person name="Woyke T."/>
            <person name="Wu D."/>
            <person name="Tindall B."/>
            <person name="Pomrenke H."/>
            <person name="Brambilla E."/>
            <person name="Klenk H.-P."/>
            <person name="Eisen J.A."/>
        </authorList>
    </citation>
    <scope>NUCLEOTIDE SEQUENCE [LARGE SCALE GENOMIC DNA]</scope>
    <source>
        <strain evidence="3">DSM 15883 / CIP 108006 / LMG 21964 / BA134</strain>
    </source>
</reference>
<protein>
    <submittedName>
        <fullName evidence="2">Uncharacterized protein</fullName>
    </submittedName>
</protein>